<comment type="caution">
    <text evidence="1">The sequence shown here is derived from an EMBL/GenBank/DDBJ whole genome shotgun (WGS) entry which is preliminary data.</text>
</comment>
<gene>
    <name evidence="1" type="ORF">CEXT_490781</name>
</gene>
<accession>A0AAV4XKL8</accession>
<name>A0AAV4XKL8_CAEEX</name>
<proteinExistence type="predicted"/>
<dbReference type="Proteomes" id="UP001054945">
    <property type="component" value="Unassembled WGS sequence"/>
</dbReference>
<protein>
    <submittedName>
        <fullName evidence="1">Uncharacterized protein</fullName>
    </submittedName>
</protein>
<evidence type="ECO:0000313" key="2">
    <source>
        <dbReference type="Proteomes" id="UP001054945"/>
    </source>
</evidence>
<keyword evidence="2" id="KW-1185">Reference proteome</keyword>
<reference evidence="1 2" key="1">
    <citation type="submission" date="2021-06" db="EMBL/GenBank/DDBJ databases">
        <title>Caerostris extrusa draft genome.</title>
        <authorList>
            <person name="Kono N."/>
            <person name="Arakawa K."/>
        </authorList>
    </citation>
    <scope>NUCLEOTIDE SEQUENCE [LARGE SCALE GENOMIC DNA]</scope>
</reference>
<dbReference type="EMBL" id="BPLR01017952">
    <property type="protein sequence ID" value="GIY95692.1"/>
    <property type="molecule type" value="Genomic_DNA"/>
</dbReference>
<evidence type="ECO:0000313" key="1">
    <source>
        <dbReference type="EMBL" id="GIY95692.1"/>
    </source>
</evidence>
<organism evidence="1 2">
    <name type="scientific">Caerostris extrusa</name>
    <name type="common">Bark spider</name>
    <name type="synonym">Caerostris bankana</name>
    <dbReference type="NCBI Taxonomy" id="172846"/>
    <lineage>
        <taxon>Eukaryota</taxon>
        <taxon>Metazoa</taxon>
        <taxon>Ecdysozoa</taxon>
        <taxon>Arthropoda</taxon>
        <taxon>Chelicerata</taxon>
        <taxon>Arachnida</taxon>
        <taxon>Araneae</taxon>
        <taxon>Araneomorphae</taxon>
        <taxon>Entelegynae</taxon>
        <taxon>Araneoidea</taxon>
        <taxon>Araneidae</taxon>
        <taxon>Caerostris</taxon>
    </lineage>
</organism>
<dbReference type="AlphaFoldDB" id="A0AAV4XKL8"/>
<sequence>MNRPLTDWPDPGCIGANSRICFLEPVLVYQFLFQGLSGGTERFHRICVGRKSSKEFVSTENRKRICVDRKSSKEFVSTENRVKNLYRQKIENLCRQKIV</sequence>